<evidence type="ECO:0000313" key="3">
    <source>
        <dbReference type="Proteomes" id="UP001154114"/>
    </source>
</evidence>
<keyword evidence="1" id="KW-1133">Transmembrane helix</keyword>
<keyword evidence="1" id="KW-0472">Membrane</keyword>
<gene>
    <name evidence="2" type="ORF">CINC_LOCUS1183</name>
</gene>
<name>A0A9N8KSB0_CHRIL</name>
<proteinExistence type="predicted"/>
<reference evidence="2" key="1">
    <citation type="submission" date="2021-12" db="EMBL/GenBank/DDBJ databases">
        <authorList>
            <person name="King R."/>
        </authorList>
    </citation>
    <scope>NUCLEOTIDE SEQUENCE</scope>
</reference>
<dbReference type="AlphaFoldDB" id="A0A9N8KSB0"/>
<evidence type="ECO:0000313" key="2">
    <source>
        <dbReference type="EMBL" id="CAD0199488.1"/>
    </source>
</evidence>
<feature type="transmembrane region" description="Helical" evidence="1">
    <location>
        <begin position="12"/>
        <end position="30"/>
    </location>
</feature>
<evidence type="ECO:0000256" key="1">
    <source>
        <dbReference type="SAM" id="Phobius"/>
    </source>
</evidence>
<sequence length="91" mass="10508">MFSLENSPLSIYFAILYYFIILFIVSFYRYSKKKGNTKQSNTNNTIVTQSNTNINKTMVAYTRRLHRVSTCTDSKTMAPACFQHAKPLLPN</sequence>
<keyword evidence="3" id="KW-1185">Reference proteome</keyword>
<dbReference type="EMBL" id="LR824013">
    <property type="protein sequence ID" value="CAD0199488.1"/>
    <property type="molecule type" value="Genomic_DNA"/>
</dbReference>
<protein>
    <submittedName>
        <fullName evidence="2">Uncharacterized protein</fullName>
    </submittedName>
</protein>
<organism evidence="2 3">
    <name type="scientific">Chrysodeixis includens</name>
    <name type="common">Soybean looper</name>
    <name type="synonym">Pseudoplusia includens</name>
    <dbReference type="NCBI Taxonomy" id="689277"/>
    <lineage>
        <taxon>Eukaryota</taxon>
        <taxon>Metazoa</taxon>
        <taxon>Ecdysozoa</taxon>
        <taxon>Arthropoda</taxon>
        <taxon>Hexapoda</taxon>
        <taxon>Insecta</taxon>
        <taxon>Pterygota</taxon>
        <taxon>Neoptera</taxon>
        <taxon>Endopterygota</taxon>
        <taxon>Lepidoptera</taxon>
        <taxon>Glossata</taxon>
        <taxon>Ditrysia</taxon>
        <taxon>Noctuoidea</taxon>
        <taxon>Noctuidae</taxon>
        <taxon>Plusiinae</taxon>
        <taxon>Chrysodeixis</taxon>
    </lineage>
</organism>
<dbReference type="Proteomes" id="UP001154114">
    <property type="component" value="Chromosome 10"/>
</dbReference>
<keyword evidence="1" id="KW-0812">Transmembrane</keyword>
<accession>A0A9N8KSB0</accession>